<gene>
    <name evidence="2" type="ORF">PVK06_003229</name>
</gene>
<dbReference type="EMBL" id="JARKNE010000001">
    <property type="protein sequence ID" value="KAK5846928.1"/>
    <property type="molecule type" value="Genomic_DNA"/>
</dbReference>
<feature type="compositionally biased region" description="Basic residues" evidence="1">
    <location>
        <begin position="54"/>
        <end position="65"/>
    </location>
</feature>
<accession>A0ABR0R5N6</accession>
<evidence type="ECO:0000313" key="2">
    <source>
        <dbReference type="EMBL" id="KAK5846928.1"/>
    </source>
</evidence>
<reference evidence="2 3" key="1">
    <citation type="submission" date="2023-03" db="EMBL/GenBank/DDBJ databases">
        <title>WGS of Gossypium arboreum.</title>
        <authorList>
            <person name="Yu D."/>
        </authorList>
    </citation>
    <scope>NUCLEOTIDE SEQUENCE [LARGE SCALE GENOMIC DNA]</scope>
    <source>
        <tissue evidence="2">Leaf</tissue>
    </source>
</reference>
<sequence>MGKERAAYNLGNKAFTLAQLMKELQSYELMLNGDKIVQEKPDANLAVSPSSSKGKQKAKGKKKLTKSSIPSCVDRKNAKKSKDSKKIKCFFYNRKDHFRSNCKKYLDYLA</sequence>
<organism evidence="2 3">
    <name type="scientific">Gossypium arboreum</name>
    <name type="common">Tree cotton</name>
    <name type="synonym">Gossypium nanking</name>
    <dbReference type="NCBI Taxonomy" id="29729"/>
    <lineage>
        <taxon>Eukaryota</taxon>
        <taxon>Viridiplantae</taxon>
        <taxon>Streptophyta</taxon>
        <taxon>Embryophyta</taxon>
        <taxon>Tracheophyta</taxon>
        <taxon>Spermatophyta</taxon>
        <taxon>Magnoliopsida</taxon>
        <taxon>eudicotyledons</taxon>
        <taxon>Gunneridae</taxon>
        <taxon>Pentapetalae</taxon>
        <taxon>rosids</taxon>
        <taxon>malvids</taxon>
        <taxon>Malvales</taxon>
        <taxon>Malvaceae</taxon>
        <taxon>Malvoideae</taxon>
        <taxon>Gossypium</taxon>
    </lineage>
</organism>
<evidence type="ECO:0000256" key="1">
    <source>
        <dbReference type="SAM" id="MobiDB-lite"/>
    </source>
</evidence>
<feature type="compositionally biased region" description="Basic and acidic residues" evidence="1">
    <location>
        <begin position="73"/>
        <end position="83"/>
    </location>
</feature>
<dbReference type="Proteomes" id="UP001358586">
    <property type="component" value="Chromosome 1"/>
</dbReference>
<feature type="region of interest" description="Disordered" evidence="1">
    <location>
        <begin position="43"/>
        <end position="83"/>
    </location>
</feature>
<keyword evidence="3" id="KW-1185">Reference proteome</keyword>
<name>A0ABR0R5N6_GOSAR</name>
<proteinExistence type="predicted"/>
<protein>
    <submittedName>
        <fullName evidence="2">Uncharacterized protein</fullName>
    </submittedName>
</protein>
<comment type="caution">
    <text evidence="2">The sequence shown here is derived from an EMBL/GenBank/DDBJ whole genome shotgun (WGS) entry which is preliminary data.</text>
</comment>
<evidence type="ECO:0000313" key="3">
    <source>
        <dbReference type="Proteomes" id="UP001358586"/>
    </source>
</evidence>